<keyword evidence="1 3" id="KW-0732">Signal</keyword>
<name>A0A5J1T048_SALET</name>
<dbReference type="GO" id="GO:0009289">
    <property type="term" value="C:pilus"/>
    <property type="evidence" value="ECO:0007669"/>
    <property type="project" value="InterPro"/>
</dbReference>
<reference evidence="6" key="1">
    <citation type="submission" date="2018-07" db="EMBL/GenBank/DDBJ databases">
        <authorList>
            <person name="Ashton P.M."/>
            <person name="Dallman T."/>
            <person name="Nair S."/>
            <person name="De Pinna E."/>
            <person name="Peters T."/>
            <person name="Grant K."/>
        </authorList>
    </citation>
    <scope>NUCLEOTIDE SEQUENCE</scope>
    <source>
        <strain evidence="6">186598</strain>
        <strain evidence="4">196404</strain>
        <strain evidence="5">623457</strain>
    </source>
</reference>
<gene>
    <name evidence="6" type="ORF">A4I94_19600</name>
    <name evidence="4" type="ORF">DPY77_23170</name>
    <name evidence="5" type="ORF">EBC19_21130</name>
</gene>
<feature type="signal peptide" evidence="3">
    <location>
        <begin position="1"/>
        <end position="21"/>
    </location>
</feature>
<organism evidence="6">
    <name type="scientific">Salmonella enterica subsp. enterica serovar London</name>
    <dbReference type="NCBI Taxonomy" id="149390"/>
    <lineage>
        <taxon>Bacteria</taxon>
        <taxon>Pseudomonadati</taxon>
        <taxon>Pseudomonadota</taxon>
        <taxon>Gammaproteobacteria</taxon>
        <taxon>Enterobacterales</taxon>
        <taxon>Enterobacteriaceae</taxon>
        <taxon>Salmonella</taxon>
    </lineage>
</organism>
<dbReference type="EMBL" id="AAHISR010000039">
    <property type="protein sequence ID" value="EBW5674050.1"/>
    <property type="molecule type" value="Genomic_DNA"/>
</dbReference>
<protein>
    <submittedName>
        <fullName evidence="6">Fimbrial protein</fullName>
    </submittedName>
</protein>
<evidence type="ECO:0000313" key="4">
    <source>
        <dbReference type="EMBL" id="EBW5674050.1"/>
    </source>
</evidence>
<dbReference type="RefSeq" id="WP_263258481.1">
    <property type="nucleotide sequence ID" value="NZ_CP082930.1"/>
</dbReference>
<dbReference type="InterPro" id="IPR003467">
    <property type="entry name" value="Fimbrial_K88_FaeH"/>
</dbReference>
<feature type="chain" id="PRO_5036370516" evidence="3">
    <location>
        <begin position="22"/>
        <end position="284"/>
    </location>
</feature>
<evidence type="ECO:0000256" key="3">
    <source>
        <dbReference type="SAM" id="SignalP"/>
    </source>
</evidence>
<evidence type="ECO:0000313" key="5">
    <source>
        <dbReference type="EMBL" id="EBZ4207860.1"/>
    </source>
</evidence>
<evidence type="ECO:0000313" key="6">
    <source>
        <dbReference type="EMBL" id="EDA8246610.1"/>
    </source>
</evidence>
<dbReference type="GO" id="GO:0007155">
    <property type="term" value="P:cell adhesion"/>
    <property type="evidence" value="ECO:0007669"/>
    <property type="project" value="InterPro"/>
</dbReference>
<evidence type="ECO:0000256" key="2">
    <source>
        <dbReference type="ARBA" id="ARBA00049989"/>
    </source>
</evidence>
<comment type="similarity">
    <text evidence="2">Belongs to the fimbrial K88 protein family.</text>
</comment>
<sequence>MKKTLIALAVAASAVSGMAHAWTNGNFNGTVDIGGSITADDYRQKWSWAVGSDINGFSNTLTEMTENGTKLTITVSDNKPILLGKTNEAFSAPVSGGAGAIPEISFTDYTGASVALTNPAGETNKGLAYLILPMKNADGTKIGSVKVNASYAGVDAIGRNSGADGDLESLWATSGKIFYGGLPTNVGGSELQNGDDAVARTALFGSLSLNDMLGQIQAVTPNITSLVSKKSSTDEDMQYTDGTVVSAAYSLGIANGQTIEATFDKPVTTTTQWSAPLNVAVTYN</sequence>
<comment type="caution">
    <text evidence="6">The sequence shown here is derived from an EMBL/GenBank/DDBJ whole genome shotgun (WGS) entry which is preliminary data.</text>
</comment>
<proteinExistence type="inferred from homology"/>
<evidence type="ECO:0000256" key="1">
    <source>
        <dbReference type="ARBA" id="ARBA00022729"/>
    </source>
</evidence>
<dbReference type="AlphaFoldDB" id="A0A5J1T048"/>
<dbReference type="Pfam" id="PF02432">
    <property type="entry name" value="Fimbrial_K88"/>
    <property type="match status" value="1"/>
</dbReference>
<accession>A0A5J1T048</accession>
<dbReference type="EMBL" id="AALLJB010000053">
    <property type="protein sequence ID" value="EDA8246610.1"/>
    <property type="molecule type" value="Genomic_DNA"/>
</dbReference>
<dbReference type="EMBL" id="AAHRBT010000028">
    <property type="protein sequence ID" value="EBZ4207860.1"/>
    <property type="molecule type" value="Genomic_DNA"/>
</dbReference>